<keyword evidence="9" id="KW-0829">Tyrosine-protein kinase</keyword>
<keyword evidence="20" id="KW-1185">Reference proteome</keyword>
<dbReference type="GO" id="GO:0044344">
    <property type="term" value="P:cellular response to fibroblast growth factor stimulus"/>
    <property type="evidence" value="ECO:0007669"/>
    <property type="project" value="TreeGrafter"/>
</dbReference>
<feature type="region of interest" description="Disordered" evidence="17">
    <location>
        <begin position="194"/>
        <end position="238"/>
    </location>
</feature>
<comment type="catalytic activity">
    <reaction evidence="14">
        <text>L-threonyl-[protein] + ATP = O-phospho-L-threonyl-[protein] + ADP + H(+)</text>
        <dbReference type="Rhea" id="RHEA:46608"/>
        <dbReference type="Rhea" id="RHEA-COMP:11060"/>
        <dbReference type="Rhea" id="RHEA-COMP:11605"/>
        <dbReference type="ChEBI" id="CHEBI:15378"/>
        <dbReference type="ChEBI" id="CHEBI:30013"/>
        <dbReference type="ChEBI" id="CHEBI:30616"/>
        <dbReference type="ChEBI" id="CHEBI:61977"/>
        <dbReference type="ChEBI" id="CHEBI:456216"/>
        <dbReference type="EC" id="2.7.12.1"/>
    </reaction>
</comment>
<evidence type="ECO:0000256" key="2">
    <source>
        <dbReference type="ARBA" id="ARBA00013203"/>
    </source>
</evidence>
<keyword evidence="3" id="KW-0963">Cytoplasm</keyword>
<evidence type="ECO:0000256" key="3">
    <source>
        <dbReference type="ARBA" id="ARBA00022490"/>
    </source>
</evidence>
<dbReference type="InterPro" id="IPR001245">
    <property type="entry name" value="Ser-Thr/Tyr_kinase_cat_dom"/>
</dbReference>
<dbReference type="SUPFAM" id="SSF56112">
    <property type="entry name" value="Protein kinase-like (PK-like)"/>
    <property type="match status" value="1"/>
</dbReference>
<dbReference type="Pfam" id="PF07714">
    <property type="entry name" value="PK_Tyr_Ser-Thr"/>
    <property type="match status" value="1"/>
</dbReference>
<dbReference type="InterPro" id="IPR008271">
    <property type="entry name" value="Ser/Thr_kinase_AS"/>
</dbReference>
<dbReference type="GO" id="GO:0045743">
    <property type="term" value="P:positive regulation of fibroblast growth factor receptor signaling pathway"/>
    <property type="evidence" value="ECO:0007669"/>
    <property type="project" value="TreeGrafter"/>
</dbReference>
<comment type="catalytic activity">
    <reaction evidence="15">
        <text>L-tyrosyl-[protein] + ATP = O-phospho-L-tyrosyl-[protein] + ADP + H(+)</text>
        <dbReference type="Rhea" id="RHEA:10596"/>
        <dbReference type="Rhea" id="RHEA-COMP:10136"/>
        <dbReference type="Rhea" id="RHEA-COMP:20101"/>
        <dbReference type="ChEBI" id="CHEBI:15378"/>
        <dbReference type="ChEBI" id="CHEBI:30616"/>
        <dbReference type="ChEBI" id="CHEBI:46858"/>
        <dbReference type="ChEBI" id="CHEBI:61978"/>
        <dbReference type="ChEBI" id="CHEBI:456216"/>
        <dbReference type="EC" id="2.7.12.1"/>
    </reaction>
</comment>
<evidence type="ECO:0000256" key="15">
    <source>
        <dbReference type="ARBA" id="ARBA00051680"/>
    </source>
</evidence>
<dbReference type="GO" id="GO:0070374">
    <property type="term" value="P:positive regulation of ERK1 and ERK2 cascade"/>
    <property type="evidence" value="ECO:0007669"/>
    <property type="project" value="TreeGrafter"/>
</dbReference>
<protein>
    <recommendedName>
        <fullName evidence="10">Dual serine/threonine and tyrosine protein kinase</fullName>
        <ecNumber evidence="2">2.7.12.1</ecNumber>
    </recommendedName>
    <alternativeName>
        <fullName evidence="12">Dusty protein kinase</fullName>
    </alternativeName>
    <alternativeName>
        <fullName evidence="11">Receptor-interacting serine/threonine-protein kinase 5</fullName>
    </alternativeName>
</protein>
<evidence type="ECO:0000256" key="1">
    <source>
        <dbReference type="ARBA" id="ARBA00004496"/>
    </source>
</evidence>
<evidence type="ECO:0000256" key="7">
    <source>
        <dbReference type="ARBA" id="ARBA00022777"/>
    </source>
</evidence>
<evidence type="ECO:0000256" key="12">
    <source>
        <dbReference type="ARBA" id="ARBA00042638"/>
    </source>
</evidence>
<dbReference type="InterPro" id="IPR011009">
    <property type="entry name" value="Kinase-like_dom_sf"/>
</dbReference>
<comment type="catalytic activity">
    <reaction evidence="13">
        <text>L-seryl-[protein] + ATP = O-phospho-L-seryl-[protein] + ADP + H(+)</text>
        <dbReference type="Rhea" id="RHEA:17989"/>
        <dbReference type="Rhea" id="RHEA-COMP:9863"/>
        <dbReference type="Rhea" id="RHEA-COMP:11604"/>
        <dbReference type="ChEBI" id="CHEBI:15378"/>
        <dbReference type="ChEBI" id="CHEBI:29999"/>
        <dbReference type="ChEBI" id="CHEBI:30616"/>
        <dbReference type="ChEBI" id="CHEBI:83421"/>
        <dbReference type="ChEBI" id="CHEBI:456216"/>
        <dbReference type="EC" id="2.7.12.1"/>
    </reaction>
</comment>
<dbReference type="GO" id="GO:0005524">
    <property type="term" value="F:ATP binding"/>
    <property type="evidence" value="ECO:0007669"/>
    <property type="project" value="UniProtKB-UniRule"/>
</dbReference>
<comment type="caution">
    <text evidence="19">The sequence shown here is derived from an EMBL/GenBank/DDBJ whole genome shotgun (WGS) entry which is preliminary data.</text>
</comment>
<dbReference type="Proteomes" id="UP000440578">
    <property type="component" value="Unassembled WGS sequence"/>
</dbReference>
<dbReference type="EC" id="2.7.12.1" evidence="2"/>
<evidence type="ECO:0000256" key="9">
    <source>
        <dbReference type="ARBA" id="ARBA00023137"/>
    </source>
</evidence>
<evidence type="ECO:0000256" key="17">
    <source>
        <dbReference type="SAM" id="MobiDB-lite"/>
    </source>
</evidence>
<organism evidence="19 20">
    <name type="scientific">Amphibalanus amphitrite</name>
    <name type="common">Striped barnacle</name>
    <name type="synonym">Balanus amphitrite</name>
    <dbReference type="NCBI Taxonomy" id="1232801"/>
    <lineage>
        <taxon>Eukaryota</taxon>
        <taxon>Metazoa</taxon>
        <taxon>Ecdysozoa</taxon>
        <taxon>Arthropoda</taxon>
        <taxon>Crustacea</taxon>
        <taxon>Multicrustacea</taxon>
        <taxon>Cirripedia</taxon>
        <taxon>Thoracica</taxon>
        <taxon>Thoracicalcarea</taxon>
        <taxon>Balanomorpha</taxon>
        <taxon>Balanoidea</taxon>
        <taxon>Balanidae</taxon>
        <taxon>Amphibalaninae</taxon>
        <taxon>Amphibalanus</taxon>
    </lineage>
</organism>
<evidence type="ECO:0000256" key="4">
    <source>
        <dbReference type="ARBA" id="ARBA00022527"/>
    </source>
</evidence>
<dbReference type="Gene3D" id="1.10.510.10">
    <property type="entry name" value="Transferase(Phosphotransferase) domain 1"/>
    <property type="match status" value="1"/>
</dbReference>
<evidence type="ECO:0000256" key="8">
    <source>
        <dbReference type="ARBA" id="ARBA00022840"/>
    </source>
</evidence>
<dbReference type="InterPro" id="IPR017441">
    <property type="entry name" value="Protein_kinase_ATP_BS"/>
</dbReference>
<dbReference type="InterPro" id="IPR051302">
    <property type="entry name" value="Dual_SerThr-Tyr_Kinase"/>
</dbReference>
<evidence type="ECO:0000256" key="13">
    <source>
        <dbReference type="ARBA" id="ARBA00049003"/>
    </source>
</evidence>
<dbReference type="PANTHER" id="PTHR46392:SF1">
    <property type="entry name" value="DUAL SERINE_THREONINE AND TYROSINE PROTEIN KINASE"/>
    <property type="match status" value="1"/>
</dbReference>
<dbReference type="GO" id="GO:0004674">
    <property type="term" value="F:protein serine/threonine kinase activity"/>
    <property type="evidence" value="ECO:0007669"/>
    <property type="project" value="UniProtKB-KW"/>
</dbReference>
<dbReference type="PROSITE" id="PS00107">
    <property type="entry name" value="PROTEIN_KINASE_ATP"/>
    <property type="match status" value="1"/>
</dbReference>
<dbReference type="GO" id="GO:0004713">
    <property type="term" value="F:protein tyrosine kinase activity"/>
    <property type="evidence" value="ECO:0007669"/>
    <property type="project" value="UniProtKB-KW"/>
</dbReference>
<dbReference type="InterPro" id="IPR000719">
    <property type="entry name" value="Prot_kinase_dom"/>
</dbReference>
<dbReference type="PANTHER" id="PTHR46392">
    <property type="entry name" value="DUAL SERINE/THREONINE AND TYROSINE PROTEIN KINASE"/>
    <property type="match status" value="1"/>
</dbReference>
<dbReference type="GO" id="GO:0004712">
    <property type="term" value="F:protein serine/threonine/tyrosine kinase activity"/>
    <property type="evidence" value="ECO:0007669"/>
    <property type="project" value="UniProtKB-EC"/>
</dbReference>
<feature type="binding site" evidence="16">
    <location>
        <position position="623"/>
    </location>
    <ligand>
        <name>ATP</name>
        <dbReference type="ChEBI" id="CHEBI:30616"/>
    </ligand>
</feature>
<feature type="domain" description="Protein kinase" evidence="18">
    <location>
        <begin position="594"/>
        <end position="852"/>
    </location>
</feature>
<dbReference type="PROSITE" id="PS00108">
    <property type="entry name" value="PROTEIN_KINASE_ST"/>
    <property type="match status" value="1"/>
</dbReference>
<sequence length="900" mass="99725">MSADLAAQFAQLEEDHPVLRQPVCLVVLGADNGARAALVAALLGEPLLPLAAPSGTARRWPPLVVRGACDNFAVMLQERNGLRRQTDLVVRDTERGRLLEPPCLAELGLADTDGTCVWVNVGLNHPLLRGDHVRLVVAPTHQAATVHCFLEDVVPVFLHGTAANCLSEQERAELGDLHRITGGQAVFFAAPIDSPAEPAGSAPPPQLSLHWPHQARPGRRPGMAPTRDSPEPAVVTRPPPGPLLLQLRAIGYEFSTCPPASLGQSVDELFQSCQLVAGSAGMLAFAPYLRTCLQLQLLRAAHQVNKALNQLLRAFILSAFDMAREIQITPRRLQYARQTEAELFSSVMAIADSNQLHMSQMVNRACVSMRDELLSQAAMYQFRDVEVSETGAIRSARQLQQCTAEIQNLLLAALNRAVAGQLVGSVDYMQERLVGTLQRCLLSLEAHDDGGSGEASNALKQILNSAYSLEISVETSSSVITSLWEWLKQLLDVMPWKTPPCVDALWRRKVATEMLDNINELRLSRVICSQLRDRLRRAHEAFVRSIGRLEAQLDGRLEQTERDRLRMKKLHAPHVARLALQAAAYVDAARFGVPQLAREIGRGQYGVVYSSGEWAGRRDWAVKSVIPPDDRHWNDLSMEYFYTRSLPDHERIVNIRGLVIDYNYSHSRMSAALLLMERLQTDLYLGIQDGLDLPTRLRIALDVAQGARFLHSQGLIHRDIKLKNVLLDNANRGKLTDLGFCKPEAMISGSVVGTPIHMAPELFSGQYDHSVDVYAFGVLLWYILSNDVRMPDVYEQCDNKNDLWKCVKRGLRPSRPRHCSDLGWELVTACWRGEPRHRPLFGVVELKLHQMLDQLEAVPADQPPPAAEAPAALGKRPVGVPLVIADQWLGYGSAVIPCWS</sequence>
<dbReference type="Gene3D" id="3.30.200.20">
    <property type="entry name" value="Phosphorylase Kinase, domain 1"/>
    <property type="match status" value="1"/>
</dbReference>
<gene>
    <name evidence="19" type="primary">Dstyk_0</name>
    <name evidence="19" type="ORF">FJT64_018288</name>
</gene>
<dbReference type="SMART" id="SM00220">
    <property type="entry name" value="S_TKc"/>
    <property type="match status" value="1"/>
</dbReference>
<evidence type="ECO:0000259" key="18">
    <source>
        <dbReference type="PROSITE" id="PS50011"/>
    </source>
</evidence>
<dbReference type="OrthoDB" id="122279at2759"/>
<keyword evidence="8 16" id="KW-0067">ATP-binding</keyword>
<dbReference type="GO" id="GO:0006950">
    <property type="term" value="P:response to stress"/>
    <property type="evidence" value="ECO:0007669"/>
    <property type="project" value="UniProtKB-ARBA"/>
</dbReference>
<keyword evidence="7 19" id="KW-0418">Kinase</keyword>
<evidence type="ECO:0000256" key="5">
    <source>
        <dbReference type="ARBA" id="ARBA00022679"/>
    </source>
</evidence>
<evidence type="ECO:0000256" key="6">
    <source>
        <dbReference type="ARBA" id="ARBA00022741"/>
    </source>
</evidence>
<proteinExistence type="predicted"/>
<evidence type="ECO:0000313" key="19">
    <source>
        <dbReference type="EMBL" id="KAF0310808.1"/>
    </source>
</evidence>
<evidence type="ECO:0000256" key="14">
    <source>
        <dbReference type="ARBA" id="ARBA00049308"/>
    </source>
</evidence>
<dbReference type="AlphaFoldDB" id="A0A6A4X758"/>
<dbReference type="PROSITE" id="PS50011">
    <property type="entry name" value="PROTEIN_KINASE_DOM"/>
    <property type="match status" value="1"/>
</dbReference>
<dbReference type="GO" id="GO:0005737">
    <property type="term" value="C:cytoplasm"/>
    <property type="evidence" value="ECO:0007669"/>
    <property type="project" value="UniProtKB-SubCell"/>
</dbReference>
<evidence type="ECO:0000256" key="16">
    <source>
        <dbReference type="PROSITE-ProRule" id="PRU10141"/>
    </source>
</evidence>
<name>A0A6A4X758_AMPAM</name>
<keyword evidence="5" id="KW-0808">Transferase</keyword>
<comment type="subcellular location">
    <subcellularLocation>
        <location evidence="1">Cytoplasm</location>
    </subcellularLocation>
</comment>
<keyword evidence="4" id="KW-0723">Serine/threonine-protein kinase</keyword>
<dbReference type="EMBL" id="VIIS01000289">
    <property type="protein sequence ID" value="KAF0310808.1"/>
    <property type="molecule type" value="Genomic_DNA"/>
</dbReference>
<dbReference type="GO" id="GO:0043066">
    <property type="term" value="P:negative regulation of apoptotic process"/>
    <property type="evidence" value="ECO:0007669"/>
    <property type="project" value="TreeGrafter"/>
</dbReference>
<accession>A0A6A4X758</accession>
<evidence type="ECO:0000256" key="11">
    <source>
        <dbReference type="ARBA" id="ARBA00041268"/>
    </source>
</evidence>
<reference evidence="19 20" key="1">
    <citation type="submission" date="2019-07" db="EMBL/GenBank/DDBJ databases">
        <title>Draft genome assembly of a fouling barnacle, Amphibalanus amphitrite (Darwin, 1854): The first reference genome for Thecostraca.</title>
        <authorList>
            <person name="Kim W."/>
        </authorList>
    </citation>
    <scope>NUCLEOTIDE SEQUENCE [LARGE SCALE GENOMIC DNA]</scope>
    <source>
        <strain evidence="19">SNU_AA5</strain>
        <tissue evidence="19">Soma without cirri and trophi</tissue>
    </source>
</reference>
<evidence type="ECO:0000256" key="10">
    <source>
        <dbReference type="ARBA" id="ARBA00040421"/>
    </source>
</evidence>
<keyword evidence="6 16" id="KW-0547">Nucleotide-binding</keyword>
<evidence type="ECO:0000313" key="20">
    <source>
        <dbReference type="Proteomes" id="UP000440578"/>
    </source>
</evidence>